<accession>A0A645CS15</accession>
<sequence length="47" mass="5461">MDEMISICVKPMVDQHPGMTEATARDMMERFLPSLKRWKTPEAAQPR</sequence>
<evidence type="ECO:0000259" key="1">
    <source>
        <dbReference type="Pfam" id="PF12674"/>
    </source>
</evidence>
<proteinExistence type="predicted"/>
<protein>
    <recommendedName>
        <fullName evidence="1">Putative zinc ribbon domain-containing protein</fullName>
    </recommendedName>
</protein>
<gene>
    <name evidence="2" type="ORF">SDC9_126724</name>
</gene>
<dbReference type="AlphaFoldDB" id="A0A645CS15"/>
<comment type="caution">
    <text evidence="2">The sequence shown here is derived from an EMBL/GenBank/DDBJ whole genome shotgun (WGS) entry which is preliminary data.</text>
</comment>
<dbReference type="EMBL" id="VSSQ01029522">
    <property type="protein sequence ID" value="MPM79685.1"/>
    <property type="molecule type" value="Genomic_DNA"/>
</dbReference>
<dbReference type="InterPro" id="IPR025868">
    <property type="entry name" value="Zn_ribbon_dom_put"/>
</dbReference>
<organism evidence="2">
    <name type="scientific">bioreactor metagenome</name>
    <dbReference type="NCBI Taxonomy" id="1076179"/>
    <lineage>
        <taxon>unclassified sequences</taxon>
        <taxon>metagenomes</taxon>
        <taxon>ecological metagenomes</taxon>
    </lineage>
</organism>
<dbReference type="Pfam" id="PF12674">
    <property type="entry name" value="Zn_ribbon_2"/>
    <property type="match status" value="1"/>
</dbReference>
<reference evidence="2" key="1">
    <citation type="submission" date="2019-08" db="EMBL/GenBank/DDBJ databases">
        <authorList>
            <person name="Kucharzyk K."/>
            <person name="Murdoch R.W."/>
            <person name="Higgins S."/>
            <person name="Loffler F."/>
        </authorList>
    </citation>
    <scope>NUCLEOTIDE SEQUENCE</scope>
</reference>
<evidence type="ECO:0000313" key="2">
    <source>
        <dbReference type="EMBL" id="MPM79685.1"/>
    </source>
</evidence>
<name>A0A645CS15_9ZZZZ</name>
<feature type="domain" description="Putative zinc ribbon" evidence="1">
    <location>
        <begin position="1"/>
        <end position="39"/>
    </location>
</feature>